<dbReference type="EMBL" id="FRFE01000019">
    <property type="protein sequence ID" value="SHO50539.1"/>
    <property type="molecule type" value="Genomic_DNA"/>
</dbReference>
<feature type="binding site" evidence="9">
    <location>
        <position position="169"/>
    </location>
    <ligand>
        <name>substrate</name>
    </ligand>
</feature>
<comment type="catalytic activity">
    <reaction evidence="8 9">
        <text>N(2)-acetyl-L-ornithine + L-glutamate = N-acetyl-L-glutamate + L-ornithine</text>
        <dbReference type="Rhea" id="RHEA:15349"/>
        <dbReference type="ChEBI" id="CHEBI:29985"/>
        <dbReference type="ChEBI" id="CHEBI:44337"/>
        <dbReference type="ChEBI" id="CHEBI:46911"/>
        <dbReference type="ChEBI" id="CHEBI:57805"/>
        <dbReference type="EC" id="2.3.1.35"/>
    </reaction>
</comment>
<dbReference type="FunFam" id="3.10.20.340:FF:000001">
    <property type="entry name" value="Arginine biosynthesis bifunctional protein ArgJ, chloroplastic"/>
    <property type="match status" value="1"/>
</dbReference>
<dbReference type="PANTHER" id="PTHR23100">
    <property type="entry name" value="ARGININE BIOSYNTHESIS BIFUNCTIONAL PROTEIN ARGJ"/>
    <property type="match status" value="1"/>
</dbReference>
<dbReference type="Gene3D" id="3.10.20.340">
    <property type="entry name" value="ArgJ beta chain, C-terminal domain"/>
    <property type="match status" value="1"/>
</dbReference>
<dbReference type="GO" id="GO:0006592">
    <property type="term" value="P:ornithine biosynthetic process"/>
    <property type="evidence" value="ECO:0007669"/>
    <property type="project" value="TreeGrafter"/>
</dbReference>
<evidence type="ECO:0000256" key="2">
    <source>
        <dbReference type="ARBA" id="ARBA00011475"/>
    </source>
</evidence>
<evidence type="ECO:0000256" key="7">
    <source>
        <dbReference type="ARBA" id="ARBA00023315"/>
    </source>
</evidence>
<keyword evidence="6 9" id="KW-0068">Autocatalytic cleavage</keyword>
<dbReference type="GO" id="GO:0005737">
    <property type="term" value="C:cytoplasm"/>
    <property type="evidence" value="ECO:0007669"/>
    <property type="project" value="UniProtKB-SubCell"/>
</dbReference>
<dbReference type="InterPro" id="IPR016117">
    <property type="entry name" value="ArgJ-like_dom_sf"/>
</dbReference>
<feature type="binding site" evidence="9">
    <location>
        <position position="180"/>
    </location>
    <ligand>
        <name>substrate</name>
    </ligand>
</feature>
<dbReference type="NCBIfam" id="TIGR00120">
    <property type="entry name" value="ArgJ"/>
    <property type="match status" value="1"/>
</dbReference>
<feature type="binding site" evidence="9">
    <location>
        <position position="267"/>
    </location>
    <ligand>
        <name>substrate</name>
    </ligand>
</feature>
<dbReference type="Proteomes" id="UP000184603">
    <property type="component" value="Unassembled WGS sequence"/>
</dbReference>
<dbReference type="Pfam" id="PF01960">
    <property type="entry name" value="ArgJ"/>
    <property type="match status" value="1"/>
</dbReference>
<keyword evidence="3 9" id="KW-0055">Arginine biosynthesis</keyword>
<dbReference type="PANTHER" id="PTHR23100:SF0">
    <property type="entry name" value="ARGININE BIOSYNTHESIS BIFUNCTIONAL PROTEIN ARGJ, MITOCHONDRIAL"/>
    <property type="match status" value="1"/>
</dbReference>
<dbReference type="Gene3D" id="3.60.70.12">
    <property type="entry name" value="L-amino peptidase D-ALA esterase/amidase"/>
    <property type="match status" value="1"/>
</dbReference>
<dbReference type="CDD" id="cd02152">
    <property type="entry name" value="OAT"/>
    <property type="match status" value="1"/>
</dbReference>
<accession>A0A1M7YD81</accession>
<feature type="chain" id="PRO_5023297953" description="Arginine biosynthesis bifunctional protein ArgJ alpha chain" evidence="9">
    <location>
        <begin position="1"/>
        <end position="179"/>
    </location>
</feature>
<comment type="subcellular location">
    <subcellularLocation>
        <location evidence="9">Cytoplasm</location>
    </subcellularLocation>
</comment>
<dbReference type="FunFam" id="3.60.70.12:FF:000001">
    <property type="entry name" value="Arginine biosynthesis bifunctional protein ArgJ, chloroplastic"/>
    <property type="match status" value="1"/>
</dbReference>
<dbReference type="NCBIfam" id="NF003802">
    <property type="entry name" value="PRK05388.1"/>
    <property type="match status" value="1"/>
</dbReference>
<keyword evidence="7 9" id="KW-0012">Acyltransferase</keyword>
<protein>
    <recommendedName>
        <fullName evidence="9">Arginine biosynthesis bifunctional protein ArgJ</fullName>
    </recommendedName>
    <domain>
        <recommendedName>
            <fullName evidence="9">Glutamate N-acetyltransferase</fullName>
            <ecNumber evidence="9">2.3.1.35</ecNumber>
        </recommendedName>
        <alternativeName>
            <fullName evidence="9">Ornithine acetyltransferase</fullName>
            <shortName evidence="9">OATase</shortName>
        </alternativeName>
        <alternativeName>
            <fullName evidence="9">Ornithine transacetylase</fullName>
        </alternativeName>
    </domain>
    <domain>
        <recommendedName>
            <fullName evidence="9">Amino-acid acetyltransferase</fullName>
            <ecNumber evidence="9">2.3.1.1</ecNumber>
        </recommendedName>
        <alternativeName>
            <fullName evidence="9">N-acetylglutamate synthase</fullName>
            <shortName evidence="9">AGSase</shortName>
        </alternativeName>
    </domain>
    <component>
        <recommendedName>
            <fullName evidence="9">Arginine biosynthesis bifunctional protein ArgJ alpha chain</fullName>
        </recommendedName>
    </component>
    <component>
        <recommendedName>
            <fullName evidence="9">Arginine biosynthesis bifunctional protein ArgJ beta chain</fullName>
        </recommendedName>
    </component>
</protein>
<keyword evidence="5 9" id="KW-0808">Transferase</keyword>
<feature type="active site" description="Nucleophile" evidence="9">
    <location>
        <position position="180"/>
    </location>
</feature>
<dbReference type="InterPro" id="IPR042195">
    <property type="entry name" value="ArgJ_beta_C"/>
</dbReference>
<dbReference type="UniPathway" id="UPA00068">
    <property type="reaction ID" value="UER00106"/>
</dbReference>
<comment type="pathway">
    <text evidence="9">Amino-acid biosynthesis; L-arginine biosynthesis; N(2)-acetyl-L-ornithine from L-glutamate: step 1/4.</text>
</comment>
<reference evidence="10 11" key="1">
    <citation type="submission" date="2016-12" db="EMBL/GenBank/DDBJ databases">
        <authorList>
            <person name="Song W.-J."/>
            <person name="Kurnit D.M."/>
        </authorList>
    </citation>
    <scope>NUCLEOTIDE SEQUENCE [LARGE SCALE GENOMIC DNA]</scope>
    <source>
        <strain evidence="10 11">DSM 18488</strain>
    </source>
</reference>
<dbReference type="RefSeq" id="WP_073614971.1">
    <property type="nucleotide sequence ID" value="NZ_FRFE01000019.1"/>
</dbReference>
<feature type="binding site" evidence="9">
    <location>
        <position position="143"/>
    </location>
    <ligand>
        <name>substrate</name>
    </ligand>
</feature>
<evidence type="ECO:0000313" key="11">
    <source>
        <dbReference type="Proteomes" id="UP000184603"/>
    </source>
</evidence>
<feature type="site" description="Cleavage; by autolysis" evidence="9">
    <location>
        <begin position="179"/>
        <end position="180"/>
    </location>
</feature>
<evidence type="ECO:0000256" key="4">
    <source>
        <dbReference type="ARBA" id="ARBA00022605"/>
    </source>
</evidence>
<sequence length="395" mass="42232">MGVKGFLTSAVAAGIKYQDRLDLGLIYSTNPAVTAGAFTTNQVKAAPVVIDMERLKHEGRAQAVLVNSGCANACTGKQGMADALQSSSLVAKELDIPENMVQLSSTGVIGAQLNMEAITAAIPKLVAGLGPDNFEAVAQAIMTTDTVKKTVRKTVMIGDTEVTLMGMAKGAGMIMPNMATMLSFVLTDVQIGFPELQKALLAGVERTFNRITVDGDTSTNDMVLVMASGEAKNDWIDEDSKAELELFQDTLESVLKELALMIVADGEGASKCITIRVCGAREDDEAEQVARTVANSNLVKTAFFGEDANWGRIIAAMGRSGVKFNPDRVDIAFNDVVIVRNGLAVGKEAEDEASKVLKERNFNVCIDLKEGNGCEEVYTCDFSIDYVKINADYRS</sequence>
<comment type="similarity">
    <text evidence="1 9">Belongs to the ArgJ family.</text>
</comment>
<evidence type="ECO:0000256" key="1">
    <source>
        <dbReference type="ARBA" id="ARBA00006774"/>
    </source>
</evidence>
<dbReference type="STRING" id="1121416.SAMN02745220_03518"/>
<comment type="subunit">
    <text evidence="2 9">Heterotetramer of two alpha and two beta chains.</text>
</comment>
<dbReference type="GO" id="GO:0006526">
    <property type="term" value="P:L-arginine biosynthetic process"/>
    <property type="evidence" value="ECO:0007669"/>
    <property type="project" value="UniProtKB-UniRule"/>
</dbReference>
<keyword evidence="4 9" id="KW-0028">Amino-acid biosynthesis</keyword>
<comment type="catalytic activity">
    <reaction evidence="9">
        <text>L-glutamate + acetyl-CoA = N-acetyl-L-glutamate + CoA + H(+)</text>
        <dbReference type="Rhea" id="RHEA:24292"/>
        <dbReference type="ChEBI" id="CHEBI:15378"/>
        <dbReference type="ChEBI" id="CHEBI:29985"/>
        <dbReference type="ChEBI" id="CHEBI:44337"/>
        <dbReference type="ChEBI" id="CHEBI:57287"/>
        <dbReference type="ChEBI" id="CHEBI:57288"/>
        <dbReference type="EC" id="2.3.1.1"/>
    </reaction>
</comment>
<evidence type="ECO:0000256" key="5">
    <source>
        <dbReference type="ARBA" id="ARBA00022679"/>
    </source>
</evidence>
<keyword evidence="11" id="KW-1185">Reference proteome</keyword>
<evidence type="ECO:0000256" key="9">
    <source>
        <dbReference type="HAMAP-Rule" id="MF_01106"/>
    </source>
</evidence>
<dbReference type="EC" id="2.3.1.1" evidence="9"/>
<feature type="site" description="Involved in the stabilization of negative charge on the oxyanion by the formation of the oxyanion hole" evidence="9">
    <location>
        <position position="107"/>
    </location>
</feature>
<dbReference type="SUPFAM" id="SSF56266">
    <property type="entry name" value="DmpA/ArgJ-like"/>
    <property type="match status" value="1"/>
</dbReference>
<proteinExistence type="inferred from homology"/>
<keyword evidence="9" id="KW-0963">Cytoplasm</keyword>
<name>A0A1M7YD81_9BACT</name>
<dbReference type="GO" id="GO:0004358">
    <property type="term" value="F:L-glutamate N-acetyltransferase activity, acting on acetyl-L-ornithine as donor"/>
    <property type="evidence" value="ECO:0007669"/>
    <property type="project" value="UniProtKB-UniRule"/>
</dbReference>
<feature type="chain" id="PRO_5023297952" description="Arginine biosynthesis bifunctional protein ArgJ beta chain" evidence="9">
    <location>
        <begin position="180"/>
        <end position="395"/>
    </location>
</feature>
<evidence type="ECO:0000256" key="6">
    <source>
        <dbReference type="ARBA" id="ARBA00022813"/>
    </source>
</evidence>
<dbReference type="AlphaFoldDB" id="A0A1M7YD81"/>
<gene>
    <name evidence="9" type="primary">argJ</name>
    <name evidence="10" type="ORF">SAMN02745220_03518</name>
</gene>
<dbReference type="InterPro" id="IPR002813">
    <property type="entry name" value="Arg_biosynth_ArgJ"/>
</dbReference>
<evidence type="ECO:0000256" key="3">
    <source>
        <dbReference type="ARBA" id="ARBA00022571"/>
    </source>
</evidence>
<feature type="binding site" evidence="9">
    <location>
        <position position="390"/>
    </location>
    <ligand>
        <name>substrate</name>
    </ligand>
</feature>
<organism evidence="10 11">
    <name type="scientific">Desulfopila aestuarii DSM 18488</name>
    <dbReference type="NCBI Taxonomy" id="1121416"/>
    <lineage>
        <taxon>Bacteria</taxon>
        <taxon>Pseudomonadati</taxon>
        <taxon>Thermodesulfobacteriota</taxon>
        <taxon>Desulfobulbia</taxon>
        <taxon>Desulfobulbales</taxon>
        <taxon>Desulfocapsaceae</taxon>
        <taxon>Desulfopila</taxon>
    </lineage>
</organism>
<comment type="pathway">
    <text evidence="9">Amino-acid biosynthesis; L-arginine biosynthesis; L-ornithine and N-acetyl-L-glutamate from L-glutamate and N(2)-acetyl-L-ornithine (cyclic): step 1/1.</text>
</comment>
<feature type="binding site" evidence="9">
    <location>
        <position position="395"/>
    </location>
    <ligand>
        <name>substrate</name>
    </ligand>
</feature>
<comment type="function">
    <text evidence="9">Catalyzes two activities which are involved in the cyclic version of arginine biosynthesis: the synthesis of N-acetylglutamate from glutamate and acetyl-CoA as the acetyl donor, and of ornithine by transacetylation between N(2)-acetylornithine and glutamate.</text>
</comment>
<dbReference type="GO" id="GO:0004042">
    <property type="term" value="F:L-glutamate N-acetyltransferase activity"/>
    <property type="evidence" value="ECO:0007669"/>
    <property type="project" value="UniProtKB-UniRule"/>
</dbReference>
<keyword evidence="9" id="KW-0511">Multifunctional enzyme</keyword>
<evidence type="ECO:0000256" key="8">
    <source>
        <dbReference type="ARBA" id="ARBA00049439"/>
    </source>
</evidence>
<dbReference type="EC" id="2.3.1.35" evidence="9"/>
<dbReference type="HAMAP" id="MF_01106">
    <property type="entry name" value="ArgJ"/>
    <property type="match status" value="1"/>
</dbReference>
<feature type="site" description="Involved in the stabilization of negative charge on the oxyanion by the formation of the oxyanion hole" evidence="9">
    <location>
        <position position="106"/>
    </location>
</feature>
<evidence type="ECO:0000313" key="10">
    <source>
        <dbReference type="EMBL" id="SHO50539.1"/>
    </source>
</evidence>
<dbReference type="OrthoDB" id="9804242at2"/>